<dbReference type="PROSITE" id="PS51007">
    <property type="entry name" value="CYTC"/>
    <property type="match status" value="1"/>
</dbReference>
<organism evidence="7 8">
    <name type="scientific">Methylomonas rapida</name>
    <dbReference type="NCBI Taxonomy" id="2963939"/>
    <lineage>
        <taxon>Bacteria</taxon>
        <taxon>Pseudomonadati</taxon>
        <taxon>Pseudomonadota</taxon>
        <taxon>Gammaproteobacteria</taxon>
        <taxon>Methylococcales</taxon>
        <taxon>Methylococcaceae</taxon>
        <taxon>Methylomonas</taxon>
    </lineage>
</organism>
<evidence type="ECO:0000256" key="3">
    <source>
        <dbReference type="ARBA" id="ARBA00023004"/>
    </source>
</evidence>
<feature type="domain" description="Cytochrome c" evidence="6">
    <location>
        <begin position="20"/>
        <end position="97"/>
    </location>
</feature>
<proteinExistence type="predicted"/>
<keyword evidence="5" id="KW-0732">Signal</keyword>
<dbReference type="InterPro" id="IPR036909">
    <property type="entry name" value="Cyt_c-like_dom_sf"/>
</dbReference>
<feature type="signal peptide" evidence="5">
    <location>
        <begin position="1"/>
        <end position="21"/>
    </location>
</feature>
<evidence type="ECO:0000256" key="4">
    <source>
        <dbReference type="PROSITE-ProRule" id="PRU00433"/>
    </source>
</evidence>
<dbReference type="EMBL" id="CP113517">
    <property type="protein sequence ID" value="WAR46645.1"/>
    <property type="molecule type" value="Genomic_DNA"/>
</dbReference>
<dbReference type="RefSeq" id="WP_255187557.1">
    <property type="nucleotide sequence ID" value="NZ_CP113517.1"/>
</dbReference>
<accession>A0ABY7GQ60</accession>
<name>A0ABY7GQ60_9GAMM</name>
<keyword evidence="3 4" id="KW-0408">Iron</keyword>
<dbReference type="InterPro" id="IPR009056">
    <property type="entry name" value="Cyt_c-like_dom"/>
</dbReference>
<evidence type="ECO:0000256" key="5">
    <source>
        <dbReference type="SAM" id="SignalP"/>
    </source>
</evidence>
<reference evidence="7" key="1">
    <citation type="submission" date="2022-11" db="EMBL/GenBank/DDBJ databases">
        <title>Methylomonas rapida sp. nov., Carotenoid-Producing Obligate Methanotrophs with High Growth Characteristics and Biotechnological Potential.</title>
        <authorList>
            <person name="Tikhonova E.N."/>
            <person name="Suleimanov R.Z."/>
            <person name="Miroshnikov K."/>
            <person name="Oshkin I.Y."/>
            <person name="Belova S.E."/>
            <person name="Danilova O.V."/>
            <person name="Ashikhmin A."/>
            <person name="Konopkin A."/>
            <person name="But S.Y."/>
            <person name="Khmelenina V.N."/>
            <person name="Kuznetsov N."/>
            <person name="Pimenov N.V."/>
            <person name="Dedysh S.N."/>
        </authorList>
    </citation>
    <scope>NUCLEOTIDE SEQUENCE</scope>
    <source>
        <strain evidence="7">MP1</strain>
    </source>
</reference>
<protein>
    <recommendedName>
        <fullName evidence="6">Cytochrome c domain-containing protein</fullName>
    </recommendedName>
</protein>
<dbReference type="Gene3D" id="1.10.760.10">
    <property type="entry name" value="Cytochrome c-like domain"/>
    <property type="match status" value="1"/>
</dbReference>
<gene>
    <name evidence="7" type="ORF">NM686_009050</name>
</gene>
<evidence type="ECO:0000313" key="7">
    <source>
        <dbReference type="EMBL" id="WAR46645.1"/>
    </source>
</evidence>
<keyword evidence="1 4" id="KW-0349">Heme</keyword>
<dbReference type="SUPFAM" id="SSF46626">
    <property type="entry name" value="Cytochrome c"/>
    <property type="match status" value="1"/>
</dbReference>
<evidence type="ECO:0000256" key="2">
    <source>
        <dbReference type="ARBA" id="ARBA00022723"/>
    </source>
</evidence>
<keyword evidence="2 4" id="KW-0479">Metal-binding</keyword>
<evidence type="ECO:0000256" key="1">
    <source>
        <dbReference type="ARBA" id="ARBA00022617"/>
    </source>
</evidence>
<feature type="chain" id="PRO_5047430467" description="Cytochrome c domain-containing protein" evidence="5">
    <location>
        <begin position="22"/>
        <end position="97"/>
    </location>
</feature>
<sequence>MKSWVLAMPVLWGGSLAPCIAAVDAQAIALNCAICHQQEQERTDGGVPGFDRLSRRQLQQALLDFKYDRRQGTLMPRVAKGYSDEELGAVADHLIRQ</sequence>
<evidence type="ECO:0000259" key="6">
    <source>
        <dbReference type="PROSITE" id="PS51007"/>
    </source>
</evidence>
<dbReference type="Proteomes" id="UP001162780">
    <property type="component" value="Chromosome"/>
</dbReference>
<evidence type="ECO:0000313" key="8">
    <source>
        <dbReference type="Proteomes" id="UP001162780"/>
    </source>
</evidence>
<keyword evidence="8" id="KW-1185">Reference proteome</keyword>